<evidence type="ECO:0000313" key="4">
    <source>
        <dbReference type="EMBL" id="RYP06574.1"/>
    </source>
</evidence>
<dbReference type="PANTHER" id="PTHR24320">
    <property type="entry name" value="RETINOL DEHYDROGENASE"/>
    <property type="match status" value="1"/>
</dbReference>
<comment type="caution">
    <text evidence="4">The sequence shown here is derived from an EMBL/GenBank/DDBJ whole genome shotgun (WGS) entry which is preliminary data.</text>
</comment>
<dbReference type="Pfam" id="PF00106">
    <property type="entry name" value="adh_short"/>
    <property type="match status" value="1"/>
</dbReference>
<dbReference type="PRINTS" id="PR00081">
    <property type="entry name" value="GDHRDH"/>
</dbReference>
<dbReference type="InterPro" id="IPR002347">
    <property type="entry name" value="SDR_fam"/>
</dbReference>
<name>A0A4Q4TKG3_9PEZI</name>
<accession>A0A4Q4TKG3</accession>
<dbReference type="AlphaFoldDB" id="A0A4Q4TKG3"/>
<keyword evidence="3" id="KW-0560">Oxidoreductase</keyword>
<gene>
    <name evidence="4" type="ORF">DL764_003073</name>
</gene>
<dbReference type="SUPFAM" id="SSF51735">
    <property type="entry name" value="NAD(P)-binding Rossmann-fold domains"/>
    <property type="match status" value="1"/>
</dbReference>
<organism evidence="4 5">
    <name type="scientific">Monosporascus ibericus</name>
    <dbReference type="NCBI Taxonomy" id="155417"/>
    <lineage>
        <taxon>Eukaryota</taxon>
        <taxon>Fungi</taxon>
        <taxon>Dikarya</taxon>
        <taxon>Ascomycota</taxon>
        <taxon>Pezizomycotina</taxon>
        <taxon>Sordariomycetes</taxon>
        <taxon>Xylariomycetidae</taxon>
        <taxon>Xylariales</taxon>
        <taxon>Xylariales incertae sedis</taxon>
        <taxon>Monosporascus</taxon>
    </lineage>
</organism>
<dbReference type="Gene3D" id="3.40.50.720">
    <property type="entry name" value="NAD(P)-binding Rossmann-like Domain"/>
    <property type="match status" value="1"/>
</dbReference>
<reference evidence="4 5" key="1">
    <citation type="submission" date="2018-06" db="EMBL/GenBank/DDBJ databases">
        <title>Complete Genomes of Monosporascus.</title>
        <authorList>
            <person name="Robinson A.J."/>
            <person name="Natvig D.O."/>
        </authorList>
    </citation>
    <scope>NUCLEOTIDE SEQUENCE [LARGE SCALE GENOMIC DNA]</scope>
    <source>
        <strain evidence="4 5">CBS 110550</strain>
    </source>
</reference>
<dbReference type="OrthoDB" id="191139at2759"/>
<sequence length="330" mass="35840">MAPPLSTAWTNFHPSSPQFTEKDIPSLQGKVYIVTGANTGVGKEIARIIYAKNAKVYIAARSEQKAKDAIAHIKQTVLSSKGELKYLHLDLADLSLVKESAQHFLSLETKLNVLFNNAGVMTGNTQPPPATAQDYELNVGVNCIGTFLLTKLLTPLLVQTAKSEPANSVRVTWPSSFATEMYGEKDVGIDVNGMGDVIKKPSNLRYAISKTGTWALGVEYAKRHFPDGIVSIPLNPGNLTSELARDQPLSIRLVAKVVGYPPLKGACTQLFAALSPQVTLEKSGSWVIPFGRFYPITDDLVKATKSEAEGGTGGTKKFWDWTEDQVKAYV</sequence>
<evidence type="ECO:0000256" key="2">
    <source>
        <dbReference type="ARBA" id="ARBA00022857"/>
    </source>
</evidence>
<evidence type="ECO:0000256" key="1">
    <source>
        <dbReference type="ARBA" id="ARBA00006484"/>
    </source>
</evidence>
<dbReference type="PANTHER" id="PTHR24320:SF236">
    <property type="entry name" value="SHORT-CHAIN DEHYDROGENASE-RELATED"/>
    <property type="match status" value="1"/>
</dbReference>
<comment type="similarity">
    <text evidence="1">Belongs to the short-chain dehydrogenases/reductases (SDR) family.</text>
</comment>
<keyword evidence="2" id="KW-0521">NADP</keyword>
<evidence type="ECO:0000256" key="3">
    <source>
        <dbReference type="ARBA" id="ARBA00023002"/>
    </source>
</evidence>
<protein>
    <submittedName>
        <fullName evidence="4">Uncharacterized protein</fullName>
    </submittedName>
</protein>
<dbReference type="EMBL" id="QJNU01000124">
    <property type="protein sequence ID" value="RYP06574.1"/>
    <property type="molecule type" value="Genomic_DNA"/>
</dbReference>
<dbReference type="InterPro" id="IPR036291">
    <property type="entry name" value="NAD(P)-bd_dom_sf"/>
</dbReference>
<keyword evidence="5" id="KW-1185">Reference proteome</keyword>
<dbReference type="GO" id="GO:0016491">
    <property type="term" value="F:oxidoreductase activity"/>
    <property type="evidence" value="ECO:0007669"/>
    <property type="project" value="UniProtKB-KW"/>
</dbReference>
<dbReference type="STRING" id="155417.A0A4Q4TKG3"/>
<dbReference type="Proteomes" id="UP000293360">
    <property type="component" value="Unassembled WGS sequence"/>
</dbReference>
<evidence type="ECO:0000313" key="5">
    <source>
        <dbReference type="Proteomes" id="UP000293360"/>
    </source>
</evidence>
<proteinExistence type="inferred from homology"/>